<feature type="domain" description="Histidine phosphotransferase ChpT C-terminal" evidence="1">
    <location>
        <begin position="96"/>
        <end position="217"/>
    </location>
</feature>
<dbReference type="Proteomes" id="UP000279959">
    <property type="component" value="Chromosome"/>
</dbReference>
<gene>
    <name evidence="2" type="ORF">SAMIE_1013410</name>
</gene>
<name>A0A494WAS4_9SPHN</name>
<dbReference type="KEGG" id="sami:SAMIE_1013410"/>
<evidence type="ECO:0000313" key="3">
    <source>
        <dbReference type="Proteomes" id="UP000279959"/>
    </source>
</evidence>
<proteinExistence type="predicted"/>
<keyword evidence="3" id="KW-1185">Reference proteome</keyword>
<evidence type="ECO:0000313" key="2">
    <source>
        <dbReference type="EMBL" id="BBD97840.1"/>
    </source>
</evidence>
<dbReference type="EMBL" id="AP018664">
    <property type="protein sequence ID" value="BBD97840.1"/>
    <property type="molecule type" value="Genomic_DNA"/>
</dbReference>
<dbReference type="Gene3D" id="1.10.287.130">
    <property type="match status" value="1"/>
</dbReference>
<dbReference type="Gene3D" id="3.30.565.10">
    <property type="entry name" value="Histidine kinase-like ATPase, C-terminal domain"/>
    <property type="match status" value="1"/>
</dbReference>
<keyword evidence="2" id="KW-0808">Transferase</keyword>
<dbReference type="GO" id="GO:0016740">
    <property type="term" value="F:transferase activity"/>
    <property type="evidence" value="ECO:0007669"/>
    <property type="project" value="UniProtKB-KW"/>
</dbReference>
<reference evidence="2 3" key="1">
    <citation type="submission" date="2018-05" db="EMBL/GenBank/DDBJ databases">
        <title>Complete Genome Sequence of the Nonylphenol-Degrading Bacterium Sphingobium amiense DSM 16289T.</title>
        <authorList>
            <person name="Ootsuka M."/>
            <person name="Nishizawa T."/>
            <person name="Ohta H."/>
        </authorList>
    </citation>
    <scope>NUCLEOTIDE SEQUENCE [LARGE SCALE GENOMIC DNA]</scope>
    <source>
        <strain evidence="2 3">DSM 16289</strain>
    </source>
</reference>
<dbReference type="InterPro" id="IPR036890">
    <property type="entry name" value="HATPase_C_sf"/>
</dbReference>
<protein>
    <submittedName>
        <fullName evidence="2">Histidine phosphotransferase</fullName>
    </submittedName>
</protein>
<dbReference type="InterPro" id="IPR018762">
    <property type="entry name" value="ChpT_C"/>
</dbReference>
<accession>A0A494WAS4</accession>
<organism evidence="2 3">
    <name type="scientific">Sphingobium amiense</name>
    <dbReference type="NCBI Taxonomy" id="135719"/>
    <lineage>
        <taxon>Bacteria</taxon>
        <taxon>Pseudomonadati</taxon>
        <taxon>Pseudomonadota</taxon>
        <taxon>Alphaproteobacteria</taxon>
        <taxon>Sphingomonadales</taxon>
        <taxon>Sphingomonadaceae</taxon>
        <taxon>Sphingobium</taxon>
    </lineage>
</organism>
<sequence length="230" mass="24401">MRFFSNYPAIPNRMTNPTDSIEFASLLCSRLCHDLLSPVGALNNGLELMADETDPEMRARCLELLTDSARTSANKLKFFRLAFGSAGGFGDAVPPHEARVAIEGMFATAGRVKVGWMVEEQLLDKLAAKILLNLALIAGDALVRGGQLDIGAETRPGVTEIVVRAEGPKVVLDPDLRAALAGTLPVEGLASRTAAAWMIRQLVLGAKGEIALSPPGEPVLLFGASIPTRA</sequence>
<evidence type="ECO:0000259" key="1">
    <source>
        <dbReference type="Pfam" id="PF10090"/>
    </source>
</evidence>
<dbReference type="Pfam" id="PF10090">
    <property type="entry name" value="HPTransfase"/>
    <property type="match status" value="1"/>
</dbReference>
<dbReference type="AlphaFoldDB" id="A0A494WAS4"/>